<dbReference type="PRINTS" id="PR00300">
    <property type="entry name" value="CLPPROTEASEA"/>
</dbReference>
<comment type="caution">
    <text evidence="10">The sequence shown here is derived from an EMBL/GenBank/DDBJ whole genome shotgun (WGS) entry which is preliminary data.</text>
</comment>
<dbReference type="Gene3D" id="1.10.1780.10">
    <property type="entry name" value="Clp, N-terminal domain"/>
    <property type="match status" value="1"/>
</dbReference>
<dbReference type="PANTHER" id="PTHR11638:SF18">
    <property type="entry name" value="HEAT SHOCK PROTEIN 104"/>
    <property type="match status" value="1"/>
</dbReference>
<dbReference type="CDD" id="cd19499">
    <property type="entry name" value="RecA-like_ClpB_Hsp104-like"/>
    <property type="match status" value="1"/>
</dbReference>
<dbReference type="GO" id="GO:0005829">
    <property type="term" value="C:cytosol"/>
    <property type="evidence" value="ECO:0007669"/>
    <property type="project" value="TreeGrafter"/>
</dbReference>
<dbReference type="PROSITE" id="PS00870">
    <property type="entry name" value="CLPAB_1"/>
    <property type="match status" value="1"/>
</dbReference>
<dbReference type="GO" id="GO:0051087">
    <property type="term" value="F:protein-folding chaperone binding"/>
    <property type="evidence" value="ECO:0007669"/>
    <property type="project" value="TreeGrafter"/>
</dbReference>
<dbReference type="PANTHER" id="PTHR11638">
    <property type="entry name" value="ATP-DEPENDENT CLP PROTEASE"/>
    <property type="match status" value="1"/>
</dbReference>
<keyword evidence="11" id="KW-1185">Reference proteome</keyword>
<dbReference type="AlphaFoldDB" id="A0AAE0MPC0"/>
<dbReference type="Proteomes" id="UP001278500">
    <property type="component" value="Unassembled WGS sequence"/>
</dbReference>
<dbReference type="GO" id="GO:0043335">
    <property type="term" value="P:protein unfolding"/>
    <property type="evidence" value="ECO:0007669"/>
    <property type="project" value="TreeGrafter"/>
</dbReference>
<evidence type="ECO:0000256" key="1">
    <source>
        <dbReference type="ARBA" id="ARBA00008675"/>
    </source>
</evidence>
<dbReference type="Gene3D" id="3.40.50.300">
    <property type="entry name" value="P-loop containing nucleotide triphosphate hydrolases"/>
    <property type="match status" value="3"/>
</dbReference>
<name>A0AAE0MPC0_9PEZI</name>
<dbReference type="Pfam" id="PF07724">
    <property type="entry name" value="AAA_2"/>
    <property type="match status" value="1"/>
</dbReference>
<dbReference type="InterPro" id="IPR036628">
    <property type="entry name" value="Clp_N_dom_sf"/>
</dbReference>
<dbReference type="GeneID" id="87859759"/>
<dbReference type="SMART" id="SM00382">
    <property type="entry name" value="AAA"/>
    <property type="match status" value="2"/>
</dbReference>
<dbReference type="GO" id="GO:0005524">
    <property type="term" value="F:ATP binding"/>
    <property type="evidence" value="ECO:0007669"/>
    <property type="project" value="UniProtKB-KW"/>
</dbReference>
<dbReference type="InterPro" id="IPR050130">
    <property type="entry name" value="ClpA_ClpB"/>
</dbReference>
<proteinExistence type="inferred from homology"/>
<feature type="domain" description="Clp R" evidence="9">
    <location>
        <begin position="2"/>
        <end position="160"/>
    </location>
</feature>
<dbReference type="FunFam" id="3.40.50.300:FF:000120">
    <property type="entry name" value="ATP-dependent chaperone ClpB"/>
    <property type="match status" value="1"/>
</dbReference>
<dbReference type="InterPro" id="IPR001270">
    <property type="entry name" value="ClpA/B"/>
</dbReference>
<dbReference type="InterPro" id="IPR003959">
    <property type="entry name" value="ATPase_AAA_core"/>
</dbReference>
<dbReference type="SMART" id="SM01086">
    <property type="entry name" value="ClpB_D2-small"/>
    <property type="match status" value="1"/>
</dbReference>
<dbReference type="Gene3D" id="1.10.8.60">
    <property type="match status" value="1"/>
</dbReference>
<protein>
    <submittedName>
        <fullName evidence="10">Heat shock protein</fullName>
    </submittedName>
</protein>
<dbReference type="InterPro" id="IPR018368">
    <property type="entry name" value="ClpA/B_CS1"/>
</dbReference>
<organism evidence="10 11">
    <name type="scientific">Neurospora tetraspora</name>
    <dbReference type="NCBI Taxonomy" id="94610"/>
    <lineage>
        <taxon>Eukaryota</taxon>
        <taxon>Fungi</taxon>
        <taxon>Dikarya</taxon>
        <taxon>Ascomycota</taxon>
        <taxon>Pezizomycotina</taxon>
        <taxon>Sordariomycetes</taxon>
        <taxon>Sordariomycetidae</taxon>
        <taxon>Sordariales</taxon>
        <taxon>Sordariaceae</taxon>
        <taxon>Neurospora</taxon>
    </lineage>
</organism>
<dbReference type="Pfam" id="PF17871">
    <property type="entry name" value="AAA_lid_9"/>
    <property type="match status" value="1"/>
</dbReference>
<dbReference type="InterPro" id="IPR041546">
    <property type="entry name" value="ClpA/ClpB_AAA_lid"/>
</dbReference>
<gene>
    <name evidence="10" type="ORF">B0H65DRAFT_260400</name>
</gene>
<dbReference type="InterPro" id="IPR019489">
    <property type="entry name" value="Clp_ATPase_C"/>
</dbReference>
<dbReference type="EMBL" id="JAUEPP010000006">
    <property type="protein sequence ID" value="KAK3340470.1"/>
    <property type="molecule type" value="Genomic_DNA"/>
</dbReference>
<dbReference type="InterPro" id="IPR028299">
    <property type="entry name" value="ClpA/B_CS2"/>
</dbReference>
<dbReference type="FunFam" id="3.40.50.300:FF:000025">
    <property type="entry name" value="ATP-dependent Clp protease subunit"/>
    <property type="match status" value="1"/>
</dbReference>
<keyword evidence="10" id="KW-0346">Stress response</keyword>
<evidence type="ECO:0000256" key="5">
    <source>
        <dbReference type="ARBA" id="ARBA00023186"/>
    </source>
</evidence>
<dbReference type="Pfam" id="PF02861">
    <property type="entry name" value="Clp_N"/>
    <property type="match status" value="1"/>
</dbReference>
<dbReference type="GO" id="GO:0042026">
    <property type="term" value="P:protein refolding"/>
    <property type="evidence" value="ECO:0007669"/>
    <property type="project" value="TreeGrafter"/>
</dbReference>
<keyword evidence="2 6" id="KW-0677">Repeat</keyword>
<dbReference type="PROSITE" id="PS51903">
    <property type="entry name" value="CLP_R"/>
    <property type="match status" value="1"/>
</dbReference>
<reference evidence="10" key="1">
    <citation type="journal article" date="2023" name="Mol. Phylogenet. Evol.">
        <title>Genome-scale phylogeny and comparative genomics of the fungal order Sordariales.</title>
        <authorList>
            <person name="Hensen N."/>
            <person name="Bonometti L."/>
            <person name="Westerberg I."/>
            <person name="Brannstrom I.O."/>
            <person name="Guillou S."/>
            <person name="Cros-Aarteil S."/>
            <person name="Calhoun S."/>
            <person name="Haridas S."/>
            <person name="Kuo A."/>
            <person name="Mondo S."/>
            <person name="Pangilinan J."/>
            <person name="Riley R."/>
            <person name="LaButti K."/>
            <person name="Andreopoulos B."/>
            <person name="Lipzen A."/>
            <person name="Chen C."/>
            <person name="Yan M."/>
            <person name="Daum C."/>
            <person name="Ng V."/>
            <person name="Clum A."/>
            <person name="Steindorff A."/>
            <person name="Ohm R.A."/>
            <person name="Martin F."/>
            <person name="Silar P."/>
            <person name="Natvig D.O."/>
            <person name="Lalanne C."/>
            <person name="Gautier V."/>
            <person name="Ament-Velasquez S.L."/>
            <person name="Kruys A."/>
            <person name="Hutchinson M.I."/>
            <person name="Powell A.J."/>
            <person name="Barry K."/>
            <person name="Miller A.N."/>
            <person name="Grigoriev I.V."/>
            <person name="Debuchy R."/>
            <person name="Gladieux P."/>
            <person name="Hiltunen Thoren M."/>
            <person name="Johannesson H."/>
        </authorList>
    </citation>
    <scope>NUCLEOTIDE SEQUENCE</scope>
    <source>
        <strain evidence="10">CBS 560.94</strain>
    </source>
</reference>
<dbReference type="CDD" id="cd00009">
    <property type="entry name" value="AAA"/>
    <property type="match status" value="1"/>
</dbReference>
<keyword evidence="4 7" id="KW-0067">ATP-binding</keyword>
<keyword evidence="8" id="KW-0175">Coiled coil</keyword>
<evidence type="ECO:0000256" key="7">
    <source>
        <dbReference type="RuleBase" id="RU004432"/>
    </source>
</evidence>
<dbReference type="Pfam" id="PF10431">
    <property type="entry name" value="ClpB_D2-small"/>
    <property type="match status" value="1"/>
</dbReference>
<keyword evidence="5 7" id="KW-0143">Chaperone</keyword>
<evidence type="ECO:0000256" key="6">
    <source>
        <dbReference type="PROSITE-ProRule" id="PRU01251"/>
    </source>
</evidence>
<accession>A0AAE0MPC0</accession>
<dbReference type="GO" id="GO:0016887">
    <property type="term" value="F:ATP hydrolysis activity"/>
    <property type="evidence" value="ECO:0007669"/>
    <property type="project" value="InterPro"/>
</dbReference>
<evidence type="ECO:0000256" key="4">
    <source>
        <dbReference type="ARBA" id="ARBA00022840"/>
    </source>
</evidence>
<dbReference type="PROSITE" id="PS00871">
    <property type="entry name" value="CLPAB_2"/>
    <property type="match status" value="1"/>
</dbReference>
<dbReference type="InterPro" id="IPR004176">
    <property type="entry name" value="Clp_R_N"/>
</dbReference>
<comment type="similarity">
    <text evidence="1 7">Belongs to the ClpA/ClpB family.</text>
</comment>
<dbReference type="GO" id="GO:0051082">
    <property type="term" value="F:unfolded protein binding"/>
    <property type="evidence" value="ECO:0007669"/>
    <property type="project" value="TreeGrafter"/>
</dbReference>
<reference evidence="10" key="2">
    <citation type="submission" date="2023-06" db="EMBL/GenBank/DDBJ databases">
        <authorList>
            <consortium name="Lawrence Berkeley National Laboratory"/>
            <person name="Haridas S."/>
            <person name="Hensen N."/>
            <person name="Bonometti L."/>
            <person name="Westerberg I."/>
            <person name="Brannstrom I.O."/>
            <person name="Guillou S."/>
            <person name="Cros-Aarteil S."/>
            <person name="Calhoun S."/>
            <person name="Kuo A."/>
            <person name="Mondo S."/>
            <person name="Pangilinan J."/>
            <person name="Riley R."/>
            <person name="Labutti K."/>
            <person name="Andreopoulos B."/>
            <person name="Lipzen A."/>
            <person name="Chen C."/>
            <person name="Yanf M."/>
            <person name="Daum C."/>
            <person name="Ng V."/>
            <person name="Clum A."/>
            <person name="Steindorff A."/>
            <person name="Ohm R."/>
            <person name="Martin F."/>
            <person name="Silar P."/>
            <person name="Natvig D."/>
            <person name="Lalanne C."/>
            <person name="Gautier V."/>
            <person name="Ament-Velasquez S.L."/>
            <person name="Kruys A."/>
            <person name="Hutchinson M.I."/>
            <person name="Powell A.J."/>
            <person name="Barry K."/>
            <person name="Miller A.N."/>
            <person name="Grigoriev I.V."/>
            <person name="Debuchy R."/>
            <person name="Gladieux P."/>
            <person name="Thoren M.H."/>
            <person name="Johannesson H."/>
        </authorList>
    </citation>
    <scope>NUCLEOTIDE SEQUENCE</scope>
    <source>
        <strain evidence="10">CBS 560.94</strain>
    </source>
</reference>
<dbReference type="GO" id="GO:0070370">
    <property type="term" value="P:cellular heat acclimation"/>
    <property type="evidence" value="ECO:0007669"/>
    <property type="project" value="TreeGrafter"/>
</dbReference>
<dbReference type="InterPro" id="IPR027417">
    <property type="entry name" value="P-loop_NTPase"/>
</dbReference>
<keyword evidence="3 7" id="KW-0547">Nucleotide-binding</keyword>
<evidence type="ECO:0000256" key="3">
    <source>
        <dbReference type="ARBA" id="ARBA00022741"/>
    </source>
</evidence>
<evidence type="ECO:0000313" key="10">
    <source>
        <dbReference type="EMBL" id="KAK3340470.1"/>
    </source>
</evidence>
<feature type="coiled-coil region" evidence="8">
    <location>
        <begin position="429"/>
        <end position="543"/>
    </location>
</feature>
<dbReference type="RefSeq" id="XP_062679412.1">
    <property type="nucleotide sequence ID" value="XM_062822605.1"/>
</dbReference>
<sequence length="923" mass="102819">MTSKMEFTDRAKKALEDAMALAEQYAHSQLLPVHLAVALLDPLPDPSKDQQNAPPTSSLFRQVIERAHGDPQLFDRALKKSLVRLPSQDPPPEHVSMAPSFTTVLRKANELQKTQKDTYIAVDHLITALAEEPSITNALKEANIPKPKLVTDAIQAIRGTKRVDSRNADTEEEHENLAKFTVDMTAMAREGKIDPVIGREEEIRRVIRILSRRTKNNPVLIGEPGVGKTTVVEGLAQRIVNADVPDNLAACKLLSLDVGALVAGSKYRGEFEERMKGVLKEIQESKDMIILFIDEIHLLMGAGSSGEGGMDAANLLKPMLARGQLHCIGATTLAEYRKYIEKDAAFERRFQQVIVKEPSVQETISILRGLKEKYEVHHGVTISDAAIVAAATLAARYLTSRRLPDSAIDLIDEAAAAVRVARESQPEIIDSLERKLRQLKIEIHALSREKDEASKARLEQAKKDAENVEEELRPLREKYEKERQRGKAIQEAKMKLESLRVKAEEASRMGDHSRAADLQYYAIPEQEAVIKKLEREKAAADAALSANAADTGGSMITDVVGPDQINEIVARWTGIPVTRLKTTEKEKLLHMEKHLSKIVVGQKEAVQSVSNAIRLQRSGLSNPNQPPSFLFCGPSGTGKTLLTKALAEFLFDDPKAMIRFDMSEYQERHSLSRMIGAPPGYVGHDSGGQLTEALRRKPFSILLFDEVEKAAKEVLTVLLQLMDDGRITDGQGRVVDARNCIVVMTSNLGAEYLSRPNAKDGKIDPTTRELVMNALRNYFLPEFLNRISSIVIFNRLTRREIRKIVDLRIAEIQKRLKDNDRNIRIEVSEEAKDKLGAQGYSPAYGARPLQRLLEKEVLNRLAVLILRGAIRDGEVARVVVQDGQVTVLPNHPEAFDEDEEMIDEDDALDEVAPDSMDEDLYDD</sequence>
<dbReference type="FunFam" id="3.40.50.300:FF:000010">
    <property type="entry name" value="Chaperone clpB 1, putative"/>
    <property type="match status" value="1"/>
</dbReference>
<dbReference type="SUPFAM" id="SSF52540">
    <property type="entry name" value="P-loop containing nucleoside triphosphate hydrolases"/>
    <property type="match status" value="2"/>
</dbReference>
<evidence type="ECO:0000256" key="2">
    <source>
        <dbReference type="ARBA" id="ARBA00022737"/>
    </source>
</evidence>
<dbReference type="SUPFAM" id="SSF81923">
    <property type="entry name" value="Double Clp-N motif"/>
    <property type="match status" value="1"/>
</dbReference>
<evidence type="ECO:0000259" key="9">
    <source>
        <dbReference type="PROSITE" id="PS51903"/>
    </source>
</evidence>
<dbReference type="Pfam" id="PF00004">
    <property type="entry name" value="AAA"/>
    <property type="match status" value="1"/>
</dbReference>
<evidence type="ECO:0000256" key="8">
    <source>
        <dbReference type="SAM" id="Coils"/>
    </source>
</evidence>
<dbReference type="InterPro" id="IPR003593">
    <property type="entry name" value="AAA+_ATPase"/>
</dbReference>
<evidence type="ECO:0000313" key="11">
    <source>
        <dbReference type="Proteomes" id="UP001278500"/>
    </source>
</evidence>